<dbReference type="PANTHER" id="PTHR30250">
    <property type="entry name" value="PST FAMILY PREDICTED COLANIC ACID TRANSPORTER"/>
    <property type="match status" value="1"/>
</dbReference>
<evidence type="ECO:0000313" key="8">
    <source>
        <dbReference type="EMBL" id="ABK58713.1"/>
    </source>
</evidence>
<dbReference type="AlphaFoldDB" id="A0T1U1"/>
<dbReference type="RefSeq" id="WP_345856414.1">
    <property type="nucleotide sequence ID" value="NZ_JBDFMU010000010.1"/>
</dbReference>
<reference evidence="8" key="1">
    <citation type="journal article" date="2007" name="FEMS Microbiol. Lett.">
        <title>Genetic variation of capsule/LPS biogenesis in two serogroup O31 Vibrio cholerae isolates.</title>
        <authorList>
            <person name="Chen Y."/>
            <person name="Stine O.C."/>
            <person name="Morris J.G.Jr."/>
            <person name="Johnson J.A."/>
        </authorList>
    </citation>
    <scope>NUCLEOTIDE SEQUENCE</scope>
    <source>
        <strain evidence="8">A5</strain>
    </source>
</reference>
<dbReference type="PANTHER" id="PTHR30250:SF10">
    <property type="entry name" value="LIPOPOLYSACCHARIDE BIOSYNTHESIS PROTEIN WZXC"/>
    <property type="match status" value="1"/>
</dbReference>
<evidence type="ECO:0000256" key="3">
    <source>
        <dbReference type="ARBA" id="ARBA00022475"/>
    </source>
</evidence>
<feature type="transmembrane region" description="Helical" evidence="7">
    <location>
        <begin position="360"/>
        <end position="380"/>
    </location>
</feature>
<dbReference type="InterPro" id="IPR050833">
    <property type="entry name" value="Poly_Biosynth_Transport"/>
</dbReference>
<evidence type="ECO:0000256" key="4">
    <source>
        <dbReference type="ARBA" id="ARBA00022692"/>
    </source>
</evidence>
<keyword evidence="3" id="KW-1003">Cell membrane</keyword>
<evidence type="ECO:0000256" key="1">
    <source>
        <dbReference type="ARBA" id="ARBA00004651"/>
    </source>
</evidence>
<comment type="subcellular location">
    <subcellularLocation>
        <location evidence="1">Cell membrane</location>
        <topology evidence="1">Multi-pass membrane protein</topology>
    </subcellularLocation>
</comment>
<evidence type="ECO:0000256" key="2">
    <source>
        <dbReference type="ARBA" id="ARBA00007430"/>
    </source>
</evidence>
<protein>
    <submittedName>
        <fullName evidence="8">Putative translocase</fullName>
    </submittedName>
</protein>
<feature type="transmembrane region" description="Helical" evidence="7">
    <location>
        <begin position="295"/>
        <end position="319"/>
    </location>
</feature>
<comment type="similarity">
    <text evidence="2">Belongs to the polysaccharide synthase family.</text>
</comment>
<keyword evidence="4 7" id="KW-0812">Transmembrane</keyword>
<dbReference type="Pfam" id="PF13440">
    <property type="entry name" value="Polysacc_synt_3"/>
    <property type="match status" value="1"/>
</dbReference>
<keyword evidence="6 7" id="KW-0472">Membrane</keyword>
<organism evidence="8">
    <name type="scientific">Vibrio cholerae</name>
    <dbReference type="NCBI Taxonomy" id="666"/>
    <lineage>
        <taxon>Bacteria</taxon>
        <taxon>Pseudomonadati</taxon>
        <taxon>Pseudomonadota</taxon>
        <taxon>Gammaproteobacteria</taxon>
        <taxon>Vibrionales</taxon>
        <taxon>Vibrionaceae</taxon>
        <taxon>Vibrio</taxon>
    </lineage>
</organism>
<dbReference type="EMBL" id="EF076669">
    <property type="protein sequence ID" value="ABK58713.1"/>
    <property type="molecule type" value="Genomic_DNA"/>
</dbReference>
<keyword evidence="5 7" id="KW-1133">Transmembrane helix</keyword>
<feature type="transmembrane region" description="Helical" evidence="7">
    <location>
        <begin position="45"/>
        <end position="69"/>
    </location>
</feature>
<dbReference type="GO" id="GO:0005886">
    <property type="term" value="C:plasma membrane"/>
    <property type="evidence" value="ECO:0007669"/>
    <property type="project" value="UniProtKB-SubCell"/>
</dbReference>
<sequence>MISKKSIAGRLLLVLSSTAGAQIISLLLMPLITRLYEPDIFGAQSVFLSIIAMITPLGALALPLAIILSDDRNETDKLLEVNFIISVVIFFIILFLFYLLKNFGHDFLSVNNLGWWGYSIPFYLLIITWADILKKDMIKRGNYSEYAKANIASSIVTNASKYIGGYINPTISVLLFSINISNVISTINCYQLNRIKISFRIRFNELKDVLNKFADFPKYRCPQMLINAISQDLPIVILSTNFGLKSAAYYGLCRTILTAPINLLGNSINTVLYPKFVEIKESNSALSRLLTKSTAILAIISFIPFLCVILFGSDIFGIIFGEQWIIAGIYAKWLSLLCFFILVSRPAISVIPVIRIQKEFLIIEMVSFVLRISSLLYGVLYYNDEILSVSLFCVTSSFIYIFIIFFVFVRVKKFKS</sequence>
<gene>
    <name evidence="8" type="primary">wzx</name>
</gene>
<feature type="transmembrane region" description="Helical" evidence="7">
    <location>
        <begin position="386"/>
        <end position="409"/>
    </location>
</feature>
<evidence type="ECO:0000256" key="5">
    <source>
        <dbReference type="ARBA" id="ARBA00022989"/>
    </source>
</evidence>
<name>A0T1U1_VIBCL</name>
<accession>A0T1U1</accession>
<proteinExistence type="inferred from homology"/>
<feature type="transmembrane region" description="Helical" evidence="7">
    <location>
        <begin position="115"/>
        <end position="133"/>
    </location>
</feature>
<evidence type="ECO:0000256" key="7">
    <source>
        <dbReference type="SAM" id="Phobius"/>
    </source>
</evidence>
<evidence type="ECO:0000256" key="6">
    <source>
        <dbReference type="ARBA" id="ARBA00023136"/>
    </source>
</evidence>
<feature type="transmembrane region" description="Helical" evidence="7">
    <location>
        <begin position="81"/>
        <end position="100"/>
    </location>
</feature>
<feature type="transmembrane region" description="Helical" evidence="7">
    <location>
        <begin position="325"/>
        <end position="348"/>
    </location>
</feature>